<gene>
    <name evidence="2" type="ORF">AMYX_16750</name>
</gene>
<evidence type="ECO:0000259" key="1">
    <source>
        <dbReference type="Pfam" id="PF24192"/>
    </source>
</evidence>
<comment type="caution">
    <text evidence="2">The sequence shown here is derived from an EMBL/GenBank/DDBJ whole genome shotgun (WGS) entry which is preliminary data.</text>
</comment>
<name>A0A7I9VKJ1_9BACT</name>
<organism evidence="2 3">
    <name type="scientific">Anaeromyxobacter diazotrophicus</name>
    <dbReference type="NCBI Taxonomy" id="2590199"/>
    <lineage>
        <taxon>Bacteria</taxon>
        <taxon>Pseudomonadati</taxon>
        <taxon>Myxococcota</taxon>
        <taxon>Myxococcia</taxon>
        <taxon>Myxococcales</taxon>
        <taxon>Cystobacterineae</taxon>
        <taxon>Anaeromyxobacteraceae</taxon>
        <taxon>Anaeromyxobacter</taxon>
    </lineage>
</organism>
<dbReference type="EMBL" id="BJTG01000003">
    <property type="protein sequence ID" value="GEJ56934.1"/>
    <property type="molecule type" value="Genomic_DNA"/>
</dbReference>
<dbReference type="Pfam" id="PF24192">
    <property type="entry name" value="DUF7417"/>
    <property type="match status" value="1"/>
</dbReference>
<sequence>MKRKTKVASLADQIIAYEDGELDDGRTVALFQRLVDTGLAWQLQGHYGRTALAYLNAGLVHPAEAADVLMMGTAPVAKEGES</sequence>
<accession>A0A7I9VKJ1</accession>
<dbReference type="AlphaFoldDB" id="A0A7I9VKJ1"/>
<keyword evidence="3" id="KW-1185">Reference proteome</keyword>
<reference evidence="3" key="1">
    <citation type="journal article" date="2020" name="Appl. Environ. Microbiol.">
        <title>Diazotrophic Anaeromyxobacter Isolates from Soils.</title>
        <authorList>
            <person name="Masuda Y."/>
            <person name="Yamanaka H."/>
            <person name="Xu Z.X."/>
            <person name="Shiratori Y."/>
            <person name="Aono T."/>
            <person name="Amachi S."/>
            <person name="Senoo K."/>
            <person name="Itoh H."/>
        </authorList>
    </citation>
    <scope>NUCLEOTIDE SEQUENCE [LARGE SCALE GENOMIC DNA]</scope>
    <source>
        <strain evidence="3">R267</strain>
    </source>
</reference>
<feature type="domain" description="DUF7417" evidence="1">
    <location>
        <begin position="7"/>
        <end position="62"/>
    </location>
</feature>
<evidence type="ECO:0000313" key="2">
    <source>
        <dbReference type="EMBL" id="GEJ56934.1"/>
    </source>
</evidence>
<dbReference type="RefSeq" id="WP_176064397.1">
    <property type="nucleotide sequence ID" value="NZ_BJTG01000003.1"/>
</dbReference>
<evidence type="ECO:0000313" key="3">
    <source>
        <dbReference type="Proteomes" id="UP000503640"/>
    </source>
</evidence>
<dbReference type="InterPro" id="IPR055840">
    <property type="entry name" value="DUF7417"/>
</dbReference>
<protein>
    <recommendedName>
        <fullName evidence="1">DUF7417 domain-containing protein</fullName>
    </recommendedName>
</protein>
<proteinExistence type="predicted"/>
<dbReference type="Proteomes" id="UP000503640">
    <property type="component" value="Unassembled WGS sequence"/>
</dbReference>